<dbReference type="RefSeq" id="WP_115542208.1">
    <property type="nucleotide sequence ID" value="NZ_NXLQ01000001.1"/>
</dbReference>
<comment type="cofactor">
    <cofactor evidence="1">
        <name>[4Fe-4S] cluster</name>
        <dbReference type="ChEBI" id="CHEBI:49883"/>
    </cofactor>
</comment>
<dbReference type="SUPFAM" id="SSF102114">
    <property type="entry name" value="Radical SAM enzymes"/>
    <property type="match status" value="1"/>
</dbReference>
<dbReference type="GO" id="GO:0046872">
    <property type="term" value="F:metal ion binding"/>
    <property type="evidence" value="ECO:0007669"/>
    <property type="project" value="UniProtKB-KW"/>
</dbReference>
<dbReference type="GO" id="GO:0003824">
    <property type="term" value="F:catalytic activity"/>
    <property type="evidence" value="ECO:0007669"/>
    <property type="project" value="InterPro"/>
</dbReference>
<organism evidence="7 8">
    <name type="scientific">Helicobacter didelphidarum</name>
    <dbReference type="NCBI Taxonomy" id="2040648"/>
    <lineage>
        <taxon>Bacteria</taxon>
        <taxon>Pseudomonadati</taxon>
        <taxon>Campylobacterota</taxon>
        <taxon>Epsilonproteobacteria</taxon>
        <taxon>Campylobacterales</taxon>
        <taxon>Helicobacteraceae</taxon>
        <taxon>Helicobacter</taxon>
    </lineage>
</organism>
<dbReference type="OrthoDB" id="9782387at2"/>
<proteinExistence type="predicted"/>
<dbReference type="GO" id="GO:0051536">
    <property type="term" value="F:iron-sulfur cluster binding"/>
    <property type="evidence" value="ECO:0007669"/>
    <property type="project" value="UniProtKB-KW"/>
</dbReference>
<gene>
    <name evidence="7" type="ORF">CQA53_01395</name>
</gene>
<evidence type="ECO:0000256" key="4">
    <source>
        <dbReference type="ARBA" id="ARBA00023004"/>
    </source>
</evidence>
<dbReference type="InterPro" id="IPR013785">
    <property type="entry name" value="Aldolase_TIM"/>
</dbReference>
<feature type="domain" description="Radical SAM core" evidence="6">
    <location>
        <begin position="129"/>
        <end position="236"/>
    </location>
</feature>
<sequence>MNQQNFNWGGGGNPITKNYGVKFRLNLLKNDIFFYRYLYSHNPHSVTRKMRDIYFGYSSHKYVAKKSFLSFLTPKRYRQQGLAFYCWQKMKKLSYKSKKIEKIYNSLLKRYIKIRVILGKVDIPYFELVLTTKCTMRCESCNNLMQYFTPNQQYTCTLEGILQSLNILLSKVDSVGLIRVIGGEPLLFKELPQIIRFLDLQDKIRAFNIVTNGTMMFSNELLESLRNSHKVQVNISDYTRSPNLTLPLRHKQIMNALESYGISYSFAWSDDSSFWFNPGKIYKRNRNKNDIIKNFRACRMPCVSLMSGEGILCNTPNNTMIAPIGALFVCPIASSLSRLRGMDEFEGDFIDIANATRDRILEFYGQDFYKVCDYCHNMWEAKQLIPIAIQTKKILKIAP</sequence>
<keyword evidence="3" id="KW-0479">Metal-binding</keyword>
<dbReference type="Gene3D" id="3.20.20.70">
    <property type="entry name" value="Aldolase class I"/>
    <property type="match status" value="1"/>
</dbReference>
<keyword evidence="5" id="KW-0411">Iron-sulfur</keyword>
<evidence type="ECO:0000259" key="6">
    <source>
        <dbReference type="Pfam" id="PF04055"/>
    </source>
</evidence>
<keyword evidence="8" id="KW-1185">Reference proteome</keyword>
<accession>A0A3D8ISX0</accession>
<keyword evidence="2" id="KW-0949">S-adenosyl-L-methionine</keyword>
<dbReference type="PANTHER" id="PTHR11228">
    <property type="entry name" value="RADICAL SAM DOMAIN PROTEIN"/>
    <property type="match status" value="1"/>
</dbReference>
<reference evidence="7 8" key="1">
    <citation type="submission" date="2018-04" db="EMBL/GenBank/DDBJ databases">
        <title>Novel Campyloabacter and Helicobacter Species and Strains.</title>
        <authorList>
            <person name="Mannion A.J."/>
            <person name="Shen Z."/>
            <person name="Fox J.G."/>
        </authorList>
    </citation>
    <scope>NUCLEOTIDE SEQUENCE [LARGE SCALE GENOMIC DNA]</scope>
    <source>
        <strain evidence="7 8">MIT 17-337</strain>
    </source>
</reference>
<evidence type="ECO:0000256" key="2">
    <source>
        <dbReference type="ARBA" id="ARBA00022691"/>
    </source>
</evidence>
<dbReference type="EMBL" id="NXLQ01000001">
    <property type="protein sequence ID" value="RDU67681.1"/>
    <property type="molecule type" value="Genomic_DNA"/>
</dbReference>
<comment type="caution">
    <text evidence="7">The sequence shown here is derived from an EMBL/GenBank/DDBJ whole genome shotgun (WGS) entry which is preliminary data.</text>
</comment>
<evidence type="ECO:0000313" key="7">
    <source>
        <dbReference type="EMBL" id="RDU67681.1"/>
    </source>
</evidence>
<name>A0A3D8ISX0_9HELI</name>
<evidence type="ECO:0000256" key="3">
    <source>
        <dbReference type="ARBA" id="ARBA00022723"/>
    </source>
</evidence>
<dbReference type="InterPro" id="IPR050377">
    <property type="entry name" value="Radical_SAM_PqqE_MftC-like"/>
</dbReference>
<evidence type="ECO:0000256" key="1">
    <source>
        <dbReference type="ARBA" id="ARBA00001966"/>
    </source>
</evidence>
<dbReference type="InterPro" id="IPR058240">
    <property type="entry name" value="rSAM_sf"/>
</dbReference>
<dbReference type="PANTHER" id="PTHR11228:SF7">
    <property type="entry name" value="PQQA PEPTIDE CYCLASE"/>
    <property type="match status" value="1"/>
</dbReference>
<dbReference type="InterPro" id="IPR007197">
    <property type="entry name" value="rSAM"/>
</dbReference>
<keyword evidence="4" id="KW-0408">Iron</keyword>
<dbReference type="CDD" id="cd01335">
    <property type="entry name" value="Radical_SAM"/>
    <property type="match status" value="1"/>
</dbReference>
<protein>
    <submittedName>
        <fullName evidence="7">Radical SAM protein</fullName>
    </submittedName>
</protein>
<evidence type="ECO:0000313" key="8">
    <source>
        <dbReference type="Proteomes" id="UP000256379"/>
    </source>
</evidence>
<dbReference type="Pfam" id="PF04055">
    <property type="entry name" value="Radical_SAM"/>
    <property type="match status" value="1"/>
</dbReference>
<evidence type="ECO:0000256" key="5">
    <source>
        <dbReference type="ARBA" id="ARBA00023014"/>
    </source>
</evidence>
<dbReference type="SFLD" id="SFLDS00029">
    <property type="entry name" value="Radical_SAM"/>
    <property type="match status" value="1"/>
</dbReference>
<dbReference type="AlphaFoldDB" id="A0A3D8ISX0"/>
<dbReference type="Proteomes" id="UP000256379">
    <property type="component" value="Unassembled WGS sequence"/>
</dbReference>